<comment type="caution">
    <text evidence="1">The sequence shown here is derived from an EMBL/GenBank/DDBJ whole genome shotgun (WGS) entry which is preliminary data.</text>
</comment>
<dbReference type="GO" id="GO:0003676">
    <property type="term" value="F:nucleic acid binding"/>
    <property type="evidence" value="ECO:0007669"/>
    <property type="project" value="InterPro"/>
</dbReference>
<reference evidence="1 2" key="1">
    <citation type="submission" date="2016-11" db="EMBL/GenBank/DDBJ databases">
        <title>Trade-off between light-utilization and light-protection in marine flavobacteria.</title>
        <authorList>
            <person name="Kumagai Y."/>
        </authorList>
    </citation>
    <scope>NUCLEOTIDE SEQUENCE [LARGE SCALE GENOMIC DNA]</scope>
    <source>
        <strain evidence="1 2">JCM 17109</strain>
    </source>
</reference>
<proteinExistence type="predicted"/>
<dbReference type="InterPro" id="IPR011856">
    <property type="entry name" value="tRNA_endonuc-like_dom_sf"/>
</dbReference>
<organism evidence="1 2">
    <name type="scientific">Nonlabens agnitus</name>
    <dbReference type="NCBI Taxonomy" id="870484"/>
    <lineage>
        <taxon>Bacteria</taxon>
        <taxon>Pseudomonadati</taxon>
        <taxon>Bacteroidota</taxon>
        <taxon>Flavobacteriia</taxon>
        <taxon>Flavobacteriales</taxon>
        <taxon>Flavobacteriaceae</taxon>
        <taxon>Nonlabens</taxon>
    </lineage>
</organism>
<evidence type="ECO:0000313" key="2">
    <source>
        <dbReference type="Proteomes" id="UP000239532"/>
    </source>
</evidence>
<dbReference type="Gene3D" id="3.40.1350.10">
    <property type="match status" value="1"/>
</dbReference>
<dbReference type="OrthoDB" id="1493827at2"/>
<sequence length="183" mass="20537">MKNFESFTNHIVYLNGDLPKGMNAGLSGSLPNRVAGDKAEQYIVRKLNTLNYEAYITPGSKSPADIFAVKRRQGYWHIMLIQVKSSKKVSSIKKLNEAKIEELNDLGKFVKEKLKKVEIMNDYSSKPVLVSTGYAAVHSLESKSGLRNLIKNTEFYSAFRSNFTNLDFAKAKEKAEAAHSLKV</sequence>
<dbReference type="AlphaFoldDB" id="A0A2S9WSJ6"/>
<accession>A0A2S9WSJ6</accession>
<name>A0A2S9WSJ6_9FLAO</name>
<evidence type="ECO:0000313" key="1">
    <source>
        <dbReference type="EMBL" id="PRP66266.1"/>
    </source>
</evidence>
<dbReference type="Proteomes" id="UP000239532">
    <property type="component" value="Unassembled WGS sequence"/>
</dbReference>
<dbReference type="EMBL" id="MQUC01000003">
    <property type="protein sequence ID" value="PRP66266.1"/>
    <property type="molecule type" value="Genomic_DNA"/>
</dbReference>
<dbReference type="RefSeq" id="WP_105982106.1">
    <property type="nucleotide sequence ID" value="NZ_MQUC01000003.1"/>
</dbReference>
<keyword evidence="2" id="KW-1185">Reference proteome</keyword>
<protein>
    <submittedName>
        <fullName evidence="1">Uncharacterized protein</fullName>
    </submittedName>
</protein>
<gene>
    <name evidence="1" type="ORF">BST86_03750</name>
</gene>